<evidence type="ECO:0000256" key="4">
    <source>
        <dbReference type="ARBA" id="ARBA00047683"/>
    </source>
</evidence>
<dbReference type="EMBL" id="CP041659">
    <property type="protein sequence ID" value="QDP19010.1"/>
    <property type="molecule type" value="Genomic_DNA"/>
</dbReference>
<dbReference type="AlphaFoldDB" id="A0A516IQ16"/>
<dbReference type="GO" id="GO:0004048">
    <property type="term" value="F:anthranilate phosphoribosyltransferase activity"/>
    <property type="evidence" value="ECO:0007669"/>
    <property type="project" value="TreeGrafter"/>
</dbReference>
<evidence type="ECO:0000313" key="7">
    <source>
        <dbReference type="Proteomes" id="UP000321857"/>
    </source>
</evidence>
<feature type="domain" description="Glutamine amidotransferase" evidence="5">
    <location>
        <begin position="23"/>
        <end position="121"/>
    </location>
</feature>
<dbReference type="GO" id="GO:0004049">
    <property type="term" value="F:anthranilate synthase activity"/>
    <property type="evidence" value="ECO:0007669"/>
    <property type="project" value="UniProtKB-EC"/>
</dbReference>
<comment type="catalytic activity">
    <reaction evidence="4">
        <text>chorismate + L-glutamine = anthranilate + pyruvate + L-glutamate + H(+)</text>
        <dbReference type="Rhea" id="RHEA:21732"/>
        <dbReference type="ChEBI" id="CHEBI:15361"/>
        <dbReference type="ChEBI" id="CHEBI:15378"/>
        <dbReference type="ChEBI" id="CHEBI:16567"/>
        <dbReference type="ChEBI" id="CHEBI:29748"/>
        <dbReference type="ChEBI" id="CHEBI:29985"/>
        <dbReference type="ChEBI" id="CHEBI:58359"/>
        <dbReference type="EC" id="4.1.3.27"/>
    </reaction>
</comment>
<reference evidence="6 7" key="1">
    <citation type="submission" date="2019-07" db="EMBL/GenBank/DDBJ databases">
        <title>Sphingomonas AE3 Genome sequencing and assembly.</title>
        <authorList>
            <person name="Kim H."/>
        </authorList>
    </citation>
    <scope>NUCLEOTIDE SEQUENCE [LARGE SCALE GENOMIC DNA]</scope>
    <source>
        <strain evidence="6 7">AE3</strain>
    </source>
</reference>
<organism evidence="6 7">
    <name type="scientific">Sphingomonas xanthus</name>
    <dbReference type="NCBI Taxonomy" id="2594473"/>
    <lineage>
        <taxon>Bacteria</taxon>
        <taxon>Pseudomonadati</taxon>
        <taxon>Pseudomonadota</taxon>
        <taxon>Alphaproteobacteria</taxon>
        <taxon>Sphingomonadales</taxon>
        <taxon>Sphingomonadaceae</taxon>
        <taxon>Sphingomonas</taxon>
    </lineage>
</organism>
<keyword evidence="3" id="KW-0456">Lyase</keyword>
<dbReference type="PANTHER" id="PTHR43418:SF2">
    <property type="entry name" value="BIFUNCTIONAL PROTEIN TRPGD"/>
    <property type="match status" value="1"/>
</dbReference>
<dbReference type="CDD" id="cd01743">
    <property type="entry name" value="GATase1_Anthranilate_Synthase"/>
    <property type="match status" value="1"/>
</dbReference>
<dbReference type="PRINTS" id="PR00097">
    <property type="entry name" value="ANTSNTHASEII"/>
</dbReference>
<protein>
    <recommendedName>
        <fullName evidence="1">anthranilate synthase</fullName>
        <ecNumber evidence="1">4.1.3.27</ecNumber>
    </recommendedName>
</protein>
<dbReference type="PROSITE" id="PS51273">
    <property type="entry name" value="GATASE_TYPE_1"/>
    <property type="match status" value="1"/>
</dbReference>
<evidence type="ECO:0000313" key="6">
    <source>
        <dbReference type="EMBL" id="QDP19010.1"/>
    </source>
</evidence>
<dbReference type="KEGG" id="sxa:FMM02_02970"/>
<dbReference type="SUPFAM" id="SSF52317">
    <property type="entry name" value="Class I glutamine amidotransferase-like"/>
    <property type="match status" value="1"/>
</dbReference>
<proteinExistence type="predicted"/>
<dbReference type="GO" id="GO:0002047">
    <property type="term" value="P:phenazine biosynthetic process"/>
    <property type="evidence" value="ECO:0007669"/>
    <property type="project" value="TreeGrafter"/>
</dbReference>
<evidence type="ECO:0000256" key="2">
    <source>
        <dbReference type="ARBA" id="ARBA00022962"/>
    </source>
</evidence>
<dbReference type="InterPro" id="IPR029062">
    <property type="entry name" value="Class_I_gatase-like"/>
</dbReference>
<dbReference type="PANTHER" id="PTHR43418">
    <property type="entry name" value="MULTIFUNCTIONAL TRYPTOPHAN BIOSYNTHESIS PROTEIN-RELATED"/>
    <property type="match status" value="1"/>
</dbReference>
<dbReference type="EC" id="4.1.3.27" evidence="1"/>
<name>A0A516IQ16_9SPHN</name>
<dbReference type="InterPro" id="IPR017926">
    <property type="entry name" value="GATASE"/>
</dbReference>
<dbReference type="RefSeq" id="WP_147493469.1">
    <property type="nucleotide sequence ID" value="NZ_CP041659.1"/>
</dbReference>
<dbReference type="Pfam" id="PF00117">
    <property type="entry name" value="GATase"/>
    <property type="match status" value="1"/>
</dbReference>
<dbReference type="Proteomes" id="UP000321857">
    <property type="component" value="Chromosome"/>
</dbReference>
<dbReference type="InterPro" id="IPR006221">
    <property type="entry name" value="TrpG/PapA_dom"/>
</dbReference>
<dbReference type="InterPro" id="IPR050472">
    <property type="entry name" value="Anth_synth/Amidotransfase"/>
</dbReference>
<keyword evidence="2" id="KW-0315">Glutamine amidotransferase</keyword>
<dbReference type="Gene3D" id="3.40.50.880">
    <property type="match status" value="1"/>
</dbReference>
<dbReference type="OrthoDB" id="9803598at2"/>
<evidence type="ECO:0000256" key="3">
    <source>
        <dbReference type="ARBA" id="ARBA00023239"/>
    </source>
</evidence>
<evidence type="ECO:0000259" key="5">
    <source>
        <dbReference type="Pfam" id="PF00117"/>
    </source>
</evidence>
<keyword evidence="7" id="KW-1185">Reference proteome</keyword>
<accession>A0A516IQ16</accession>
<evidence type="ECO:0000256" key="1">
    <source>
        <dbReference type="ARBA" id="ARBA00012266"/>
    </source>
</evidence>
<sequence length="140" mass="14681">MLHRACEAGQGPSSGHRKLPWAQTIIAEAGGQVAAAADPCHGKCSALDHQGTGPFAGLPSPMRVGRYHSLCTPTDGLPDRFIVDAALDGMVLAIRDDEAAQLGLQFHPESILTPRGSRLVAAMLDWANARQRHLGAALAA</sequence>
<dbReference type="GO" id="GO:0005829">
    <property type="term" value="C:cytosol"/>
    <property type="evidence" value="ECO:0007669"/>
    <property type="project" value="TreeGrafter"/>
</dbReference>
<gene>
    <name evidence="6" type="ORF">FMM02_02970</name>
</gene>
<dbReference type="GO" id="GO:0000162">
    <property type="term" value="P:L-tryptophan biosynthetic process"/>
    <property type="evidence" value="ECO:0007669"/>
    <property type="project" value="TreeGrafter"/>
</dbReference>